<protein>
    <submittedName>
        <fullName evidence="1">Uncharacterized protein</fullName>
    </submittedName>
</protein>
<keyword evidence="2" id="KW-1185">Reference proteome</keyword>
<dbReference type="AlphaFoldDB" id="A0A0L0BXE1"/>
<organism evidence="1 2">
    <name type="scientific">Lucilia cuprina</name>
    <name type="common">Green bottle fly</name>
    <name type="synonym">Australian sheep blowfly</name>
    <dbReference type="NCBI Taxonomy" id="7375"/>
    <lineage>
        <taxon>Eukaryota</taxon>
        <taxon>Metazoa</taxon>
        <taxon>Ecdysozoa</taxon>
        <taxon>Arthropoda</taxon>
        <taxon>Hexapoda</taxon>
        <taxon>Insecta</taxon>
        <taxon>Pterygota</taxon>
        <taxon>Neoptera</taxon>
        <taxon>Endopterygota</taxon>
        <taxon>Diptera</taxon>
        <taxon>Brachycera</taxon>
        <taxon>Muscomorpha</taxon>
        <taxon>Oestroidea</taxon>
        <taxon>Calliphoridae</taxon>
        <taxon>Luciliinae</taxon>
        <taxon>Lucilia</taxon>
    </lineage>
</organism>
<evidence type="ECO:0000313" key="2">
    <source>
        <dbReference type="Proteomes" id="UP000037069"/>
    </source>
</evidence>
<comment type="caution">
    <text evidence="1">The sequence shown here is derived from an EMBL/GenBank/DDBJ whole genome shotgun (WGS) entry which is preliminary data.</text>
</comment>
<dbReference type="Proteomes" id="UP000037069">
    <property type="component" value="Unassembled WGS sequence"/>
</dbReference>
<accession>A0A0L0BXE1</accession>
<sequence>MKSLKNNICNSALNELLTILREHEMCVQKDARTLKKTPKEVGDVGIYEGYSEQKDLNEYLSEFVDETKILLENGILF</sequence>
<gene>
    <name evidence="1" type="ORF">FF38_03516</name>
</gene>
<name>A0A0L0BXE1_LUCCU</name>
<evidence type="ECO:0000313" key="1">
    <source>
        <dbReference type="EMBL" id="KNC24675.1"/>
    </source>
</evidence>
<proteinExistence type="predicted"/>
<reference evidence="1 2" key="1">
    <citation type="journal article" date="2015" name="Nat. Commun.">
        <title>Lucilia cuprina genome unlocks parasitic fly biology to underpin future interventions.</title>
        <authorList>
            <person name="Anstead C.A."/>
            <person name="Korhonen P.K."/>
            <person name="Young N.D."/>
            <person name="Hall R.S."/>
            <person name="Jex A.R."/>
            <person name="Murali S.C."/>
            <person name="Hughes D.S."/>
            <person name="Lee S.F."/>
            <person name="Perry T."/>
            <person name="Stroehlein A.J."/>
            <person name="Ansell B.R."/>
            <person name="Breugelmans B."/>
            <person name="Hofmann A."/>
            <person name="Qu J."/>
            <person name="Dugan S."/>
            <person name="Lee S.L."/>
            <person name="Chao H."/>
            <person name="Dinh H."/>
            <person name="Han Y."/>
            <person name="Doddapaneni H.V."/>
            <person name="Worley K.C."/>
            <person name="Muzny D.M."/>
            <person name="Ioannidis P."/>
            <person name="Waterhouse R.M."/>
            <person name="Zdobnov E.M."/>
            <person name="James P.J."/>
            <person name="Bagnall N.H."/>
            <person name="Kotze A.C."/>
            <person name="Gibbs R.A."/>
            <person name="Richards S."/>
            <person name="Batterham P."/>
            <person name="Gasser R.B."/>
        </authorList>
    </citation>
    <scope>NUCLEOTIDE SEQUENCE [LARGE SCALE GENOMIC DNA]</scope>
    <source>
        <strain evidence="1 2">LS</strain>
        <tissue evidence="1">Full body</tissue>
    </source>
</reference>
<dbReference type="EMBL" id="JRES01001195">
    <property type="protein sequence ID" value="KNC24675.1"/>
    <property type="molecule type" value="Genomic_DNA"/>
</dbReference>